<dbReference type="GO" id="GO:0006099">
    <property type="term" value="P:tricarboxylic acid cycle"/>
    <property type="evidence" value="ECO:0007669"/>
    <property type="project" value="TreeGrafter"/>
</dbReference>
<evidence type="ECO:0000256" key="12">
    <source>
        <dbReference type="RuleBase" id="RU364031"/>
    </source>
</evidence>
<evidence type="ECO:0000256" key="2">
    <source>
        <dbReference type="ARBA" id="ARBA00007294"/>
    </source>
</evidence>
<evidence type="ECO:0000256" key="5">
    <source>
        <dbReference type="ARBA" id="ARBA00022792"/>
    </source>
</evidence>
<dbReference type="InterPro" id="IPR034804">
    <property type="entry name" value="SQR/QFR_C/D"/>
</dbReference>
<gene>
    <name evidence="13" type="ORF">PV09_00549</name>
</gene>
<evidence type="ECO:0000256" key="1">
    <source>
        <dbReference type="ARBA" id="ARBA00004448"/>
    </source>
</evidence>
<name>A0A0D1Y0K6_9PEZI</name>
<dbReference type="PANTHER" id="PTHR13337:SF2">
    <property type="entry name" value="SUCCINATE DEHYDROGENASE [UBIQUINONE] CYTOCHROME B SMALL SUBUNIT, MITOCHONDRIAL"/>
    <property type="match status" value="1"/>
</dbReference>
<dbReference type="Pfam" id="PF05328">
    <property type="entry name" value="CybS"/>
    <property type="match status" value="1"/>
</dbReference>
<keyword evidence="8 12" id="KW-0496">Mitochondrion</keyword>
<dbReference type="STRING" id="253628.A0A0D1Y0K6"/>
<keyword evidence="6 12" id="KW-0809">Transit peptide</keyword>
<dbReference type="GO" id="GO:0006121">
    <property type="term" value="P:mitochondrial electron transport, succinate to ubiquinone"/>
    <property type="evidence" value="ECO:0007669"/>
    <property type="project" value="TreeGrafter"/>
</dbReference>
<dbReference type="CDD" id="cd03496">
    <property type="entry name" value="SQR_TypeC_CybS"/>
    <property type="match status" value="1"/>
</dbReference>
<dbReference type="AlphaFoldDB" id="A0A0D1Y0K6"/>
<comment type="similarity">
    <text evidence="2 12">Belongs to the CybS family.</text>
</comment>
<evidence type="ECO:0000256" key="9">
    <source>
        <dbReference type="ARBA" id="ARBA00023136"/>
    </source>
</evidence>
<evidence type="ECO:0000313" key="14">
    <source>
        <dbReference type="Proteomes" id="UP000053259"/>
    </source>
</evidence>
<keyword evidence="9 12" id="KW-0472">Membrane</keyword>
<keyword evidence="7" id="KW-1133">Transmembrane helix</keyword>
<dbReference type="InterPro" id="IPR007992">
    <property type="entry name" value="CybS"/>
</dbReference>
<dbReference type="InParanoid" id="A0A0D1Y0K6"/>
<dbReference type="GO" id="GO:0098796">
    <property type="term" value="C:membrane protein complex"/>
    <property type="evidence" value="ECO:0007669"/>
    <property type="project" value="UniProtKB-ARBA"/>
</dbReference>
<dbReference type="PANTHER" id="PTHR13337">
    <property type="entry name" value="SUCCINATE DEHYDROGENASE"/>
    <property type="match status" value="1"/>
</dbReference>
<feature type="binding site" evidence="10">
    <location>
        <position position="143"/>
    </location>
    <ligand>
        <name>a ubiquinone</name>
        <dbReference type="ChEBI" id="CHEBI:16389"/>
        <note>ligand shared with IP/SDHB</note>
    </ligand>
</feature>
<evidence type="ECO:0000256" key="7">
    <source>
        <dbReference type="ARBA" id="ARBA00022989"/>
    </source>
</evidence>
<organism evidence="13 14">
    <name type="scientific">Verruconis gallopava</name>
    <dbReference type="NCBI Taxonomy" id="253628"/>
    <lineage>
        <taxon>Eukaryota</taxon>
        <taxon>Fungi</taxon>
        <taxon>Dikarya</taxon>
        <taxon>Ascomycota</taxon>
        <taxon>Pezizomycotina</taxon>
        <taxon>Dothideomycetes</taxon>
        <taxon>Pleosporomycetidae</taxon>
        <taxon>Venturiales</taxon>
        <taxon>Sympoventuriaceae</taxon>
        <taxon>Verruconis</taxon>
    </lineage>
</organism>
<keyword evidence="5 12" id="KW-0999">Mitochondrion inner membrane</keyword>
<dbReference type="SUPFAM" id="SSF81343">
    <property type="entry name" value="Fumarate reductase respiratory complex transmembrane subunits"/>
    <property type="match status" value="1"/>
</dbReference>
<dbReference type="GO" id="GO:0005743">
    <property type="term" value="C:mitochondrial inner membrane"/>
    <property type="evidence" value="ECO:0007669"/>
    <property type="project" value="UniProtKB-SubCell"/>
</dbReference>
<protein>
    <recommendedName>
        <fullName evidence="12">Succinate dehydrogenase [ubiquinone] cytochrome b small subunit</fullName>
    </recommendedName>
</protein>
<keyword evidence="3" id="KW-0813">Transport</keyword>
<dbReference type="GeneID" id="27308522"/>
<dbReference type="FunCoup" id="A0A0D1Y0K6">
    <property type="interactions" value="234"/>
</dbReference>
<proteinExistence type="inferred from homology"/>
<dbReference type="HOGENOM" id="CLU_096618_0_1_1"/>
<dbReference type="RefSeq" id="XP_016218455.1">
    <property type="nucleotide sequence ID" value="XM_016353302.1"/>
</dbReference>
<dbReference type="GO" id="GO:0020037">
    <property type="term" value="F:heme binding"/>
    <property type="evidence" value="ECO:0007669"/>
    <property type="project" value="TreeGrafter"/>
</dbReference>
<evidence type="ECO:0000256" key="8">
    <source>
        <dbReference type="ARBA" id="ARBA00023128"/>
    </source>
</evidence>
<feature type="binding site" description="axial binding residue" evidence="11">
    <location>
        <position position="131"/>
    </location>
    <ligand>
        <name>heme b</name>
        <dbReference type="ChEBI" id="CHEBI:60344"/>
        <note>ligand shared with SDHC</note>
    </ligand>
    <ligandPart>
        <name>Fe</name>
        <dbReference type="ChEBI" id="CHEBI:18248"/>
    </ligandPart>
</feature>
<keyword evidence="11" id="KW-0479">Metal-binding</keyword>
<sequence length="191" mass="20660">MASIARQSMLKQAWASAPSKQLTSFRAAASLASANAWRQPASSIILRNAVPVAGFHASGRRAILPPLPQRVNGSVNDPAPVPAPHPFHGSYHWTFERLVSAGLIPLTLAPFIGGSLNPLTDSILGATILIHSYIGFQACIIDYFPSYRVPKIQNALMWVLRVATVLTGIGFYEFETNDVGITQAIARIWKA</sequence>
<keyword evidence="4" id="KW-0812">Transmembrane</keyword>
<dbReference type="FunFam" id="1.20.1300.10:FF:000007">
    <property type="entry name" value="Succinate dehydrogenase [ubiquinone] cytochrome b small subunit"/>
    <property type="match status" value="1"/>
</dbReference>
<evidence type="ECO:0000256" key="4">
    <source>
        <dbReference type="ARBA" id="ARBA00022692"/>
    </source>
</evidence>
<dbReference type="Gene3D" id="1.20.1300.10">
    <property type="entry name" value="Fumarate reductase/succinate dehydrogenase, transmembrane subunit"/>
    <property type="match status" value="1"/>
</dbReference>
<evidence type="ECO:0000313" key="13">
    <source>
        <dbReference type="EMBL" id="KIW08586.1"/>
    </source>
</evidence>
<accession>A0A0D1Y0K6</accession>
<dbReference type="GO" id="GO:0048039">
    <property type="term" value="F:ubiquinone binding"/>
    <property type="evidence" value="ECO:0007669"/>
    <property type="project" value="TreeGrafter"/>
</dbReference>
<dbReference type="GO" id="GO:0046872">
    <property type="term" value="F:metal ion binding"/>
    <property type="evidence" value="ECO:0007669"/>
    <property type="project" value="UniProtKB-KW"/>
</dbReference>
<evidence type="ECO:0000256" key="6">
    <source>
        <dbReference type="ARBA" id="ARBA00022946"/>
    </source>
</evidence>
<reference evidence="13 14" key="1">
    <citation type="submission" date="2015-01" db="EMBL/GenBank/DDBJ databases">
        <title>The Genome Sequence of Ochroconis gallopava CBS43764.</title>
        <authorList>
            <consortium name="The Broad Institute Genomics Platform"/>
            <person name="Cuomo C."/>
            <person name="de Hoog S."/>
            <person name="Gorbushina A."/>
            <person name="Stielow B."/>
            <person name="Teixiera M."/>
            <person name="Abouelleil A."/>
            <person name="Chapman S.B."/>
            <person name="Priest M."/>
            <person name="Young S.K."/>
            <person name="Wortman J."/>
            <person name="Nusbaum C."/>
            <person name="Birren B."/>
        </authorList>
    </citation>
    <scope>NUCLEOTIDE SEQUENCE [LARGE SCALE GENOMIC DNA]</scope>
    <source>
        <strain evidence="13 14">CBS 43764</strain>
    </source>
</reference>
<keyword evidence="11" id="KW-0408">Iron</keyword>
<dbReference type="EMBL" id="KN847530">
    <property type="protein sequence ID" value="KIW08586.1"/>
    <property type="molecule type" value="Genomic_DNA"/>
</dbReference>
<evidence type="ECO:0000256" key="3">
    <source>
        <dbReference type="ARBA" id="ARBA00022448"/>
    </source>
</evidence>
<comment type="subcellular location">
    <subcellularLocation>
        <location evidence="1 12">Mitochondrion inner membrane</location>
        <topology evidence="1 12">Multi-pass membrane protein</topology>
    </subcellularLocation>
</comment>
<evidence type="ECO:0000256" key="11">
    <source>
        <dbReference type="PIRSR" id="PIRSR607992-2"/>
    </source>
</evidence>
<dbReference type="OrthoDB" id="18577at2759"/>
<evidence type="ECO:0000256" key="10">
    <source>
        <dbReference type="PIRSR" id="PIRSR607992-1"/>
    </source>
</evidence>
<dbReference type="Proteomes" id="UP000053259">
    <property type="component" value="Unassembled WGS sequence"/>
</dbReference>
<dbReference type="VEuPathDB" id="FungiDB:PV09_00549"/>
<keyword evidence="14" id="KW-1185">Reference proteome</keyword>